<sequence>MKSTPIRSPYGTPSNTMMSPVSGIDSPFIHVRDYQKNLEFYSNENFTLKLLIYDLENKFRYFMKSHNVIDDVSKALIDQEKMIAQLKSEIGNATEYIASTPHNKNKMPPQSPSLKKQLNQILDENMYLKNLKEKSDLHPYSDISEYHSEILSNVSDSSDFMHLKEKMSNMQGLNHKLNNELVDLKAKMKDYVNENAELQKENIDLLQQVSDKSNEARNLIDQLNEANENIDSLNQKILILQNNQNNLDNMSKAIDDLEKLSTQNEELIYENNNLKQENERLMDENARLVDENERLGAENENCLGLVDKLNDSIDTIQDLQNRIAELEGSIQDLLLQFNVVDINDIIPKYQALIKDFNELKANNNNSNKNIQIIQELRAQNQALQNEIEKLRDLNISQEFTPKDHEDPNKKFQLYEQYLNLNKKLKKSNKWLNDINREVNSGAASSYPPRNADYDSPDTIRSPINNINKQIDNLFDENYEIINKNDYLYQTIADGLYSSIRSLRQELSKGDLIKVERDELKMLNDQINEENDNLKLELEKYRKLGRQSPNSEKKLFNENQRLKGLLDSEVEKNRMLYQNMNEISSFVEDSIHQFSDNFEDKFYECFNSLAGLLNKLTGFMNSQNINIKSDVEQLSKMASSMLKDMKLGSLMCLKGSKKSTSSSLSRNDMKKLSLLRQKWSDNSSPNNYSGLNDGNVFDSTSSSPLQHIRSPLFSSEYSQSSNDQSSQMIKLFQSLIHAIWIEFGNGMEEPRLNTEIMNSQNQHIIAKVIKLFSSSISILRKQIEELKLISHDDKNRMLSPAVIKLLEKYRIMVNNMTKQLRSEHQELLEVVLNSNEKAYDE</sequence>
<keyword evidence="4" id="KW-1185">Reference proteome</keyword>
<evidence type="ECO:0000313" key="3">
    <source>
        <dbReference type="EMBL" id="OHT13018.1"/>
    </source>
</evidence>
<dbReference type="AlphaFoldDB" id="A0A1J4KPI6"/>
<accession>A0A1J4KPI6</accession>
<proteinExistence type="predicted"/>
<organism evidence="3 4">
    <name type="scientific">Tritrichomonas foetus</name>
    <dbReference type="NCBI Taxonomy" id="1144522"/>
    <lineage>
        <taxon>Eukaryota</taxon>
        <taxon>Metamonada</taxon>
        <taxon>Parabasalia</taxon>
        <taxon>Tritrichomonadida</taxon>
        <taxon>Tritrichomonadidae</taxon>
        <taxon>Tritrichomonas</taxon>
    </lineage>
</organism>
<dbReference type="RefSeq" id="XP_068366154.1">
    <property type="nucleotide sequence ID" value="XM_068491282.1"/>
</dbReference>
<gene>
    <name evidence="3" type="ORF">TRFO_03423</name>
</gene>
<dbReference type="EMBL" id="MLAK01000549">
    <property type="protein sequence ID" value="OHT13018.1"/>
    <property type="molecule type" value="Genomic_DNA"/>
</dbReference>
<protein>
    <submittedName>
        <fullName evidence="3">Uncharacterized protein</fullName>
    </submittedName>
</protein>
<name>A0A1J4KPI6_9EUKA</name>
<evidence type="ECO:0000256" key="2">
    <source>
        <dbReference type="SAM" id="MobiDB-lite"/>
    </source>
</evidence>
<feature type="coiled-coil region" evidence="1">
    <location>
        <begin position="167"/>
        <end position="396"/>
    </location>
</feature>
<evidence type="ECO:0000313" key="4">
    <source>
        <dbReference type="Proteomes" id="UP000179807"/>
    </source>
</evidence>
<dbReference type="GeneID" id="94825986"/>
<feature type="region of interest" description="Disordered" evidence="2">
    <location>
        <begin position="441"/>
        <end position="460"/>
    </location>
</feature>
<comment type="caution">
    <text evidence="3">The sequence shown here is derived from an EMBL/GenBank/DDBJ whole genome shotgun (WGS) entry which is preliminary data.</text>
</comment>
<dbReference type="VEuPathDB" id="TrichDB:TRFO_03423"/>
<feature type="coiled-coil region" evidence="1">
    <location>
        <begin position="512"/>
        <end position="546"/>
    </location>
</feature>
<dbReference type="Proteomes" id="UP000179807">
    <property type="component" value="Unassembled WGS sequence"/>
</dbReference>
<keyword evidence="1" id="KW-0175">Coiled coil</keyword>
<reference evidence="3" key="1">
    <citation type="submission" date="2016-10" db="EMBL/GenBank/DDBJ databases">
        <authorList>
            <person name="Benchimol M."/>
            <person name="Almeida L.G."/>
            <person name="Vasconcelos A.T."/>
            <person name="Perreira-Neves A."/>
            <person name="Rosa I.A."/>
            <person name="Tasca T."/>
            <person name="Bogo M.R."/>
            <person name="de Souza W."/>
        </authorList>
    </citation>
    <scope>NUCLEOTIDE SEQUENCE [LARGE SCALE GENOMIC DNA]</scope>
    <source>
        <strain evidence="3">K</strain>
    </source>
</reference>
<evidence type="ECO:0000256" key="1">
    <source>
        <dbReference type="SAM" id="Coils"/>
    </source>
</evidence>